<dbReference type="Gene3D" id="2.10.25.10">
    <property type="entry name" value="Laminin"/>
    <property type="match status" value="1"/>
</dbReference>
<dbReference type="GO" id="GO:0016020">
    <property type="term" value="C:membrane"/>
    <property type="evidence" value="ECO:0007669"/>
    <property type="project" value="UniProtKB-SubCell"/>
</dbReference>
<keyword evidence="12" id="KW-1185">Reference proteome</keyword>
<feature type="domain" description="C-type lectin" evidence="10">
    <location>
        <begin position="15"/>
        <end position="128"/>
    </location>
</feature>
<evidence type="ECO:0000313" key="11">
    <source>
        <dbReference type="Ensembl" id="ENSENLP00000020325.1"/>
    </source>
</evidence>
<evidence type="ECO:0000256" key="3">
    <source>
        <dbReference type="ARBA" id="ARBA00022692"/>
    </source>
</evidence>
<evidence type="ECO:0000256" key="9">
    <source>
        <dbReference type="SAM" id="Phobius"/>
    </source>
</evidence>
<dbReference type="PROSITE" id="PS01187">
    <property type="entry name" value="EGF_CA"/>
    <property type="match status" value="1"/>
</dbReference>
<dbReference type="SUPFAM" id="SSF56436">
    <property type="entry name" value="C-type lectin-like"/>
    <property type="match status" value="1"/>
</dbReference>
<evidence type="ECO:0000256" key="4">
    <source>
        <dbReference type="ARBA" id="ARBA00022729"/>
    </source>
</evidence>
<evidence type="ECO:0000256" key="6">
    <source>
        <dbReference type="ARBA" id="ARBA00022989"/>
    </source>
</evidence>
<evidence type="ECO:0000256" key="7">
    <source>
        <dbReference type="ARBA" id="ARBA00023136"/>
    </source>
</evidence>
<feature type="transmembrane region" description="Helical" evidence="9">
    <location>
        <begin position="271"/>
        <end position="297"/>
    </location>
</feature>
<dbReference type="AlphaFoldDB" id="A0A665ULV0"/>
<evidence type="ECO:0000256" key="8">
    <source>
        <dbReference type="ARBA" id="ARBA00023157"/>
    </source>
</evidence>
<evidence type="ECO:0000259" key="10">
    <source>
        <dbReference type="PROSITE" id="PS50041"/>
    </source>
</evidence>
<gene>
    <name evidence="11" type="primary">clec14a</name>
</gene>
<sequence>SQCCMFADVVPPQNYTIQHTMLPFDKAMEDCSPGVLTTLATEQQAAEILRLISMSVPPQRQLTFWVGLRKAKSECVVLDLPLRGFRWTEDGSQESQVDRWLGDPQKTCTTTRCAALQVEFNQSVVTKWGLLAVPCKNSYKFIYKNTTEPAAPGLGSGTTLGSRSIQVTCWSGIQLQLHCWGNPAVWRFLDDSPANLTAICQLCAGGFQKDAFGNCVDVDECSPGNSCRFTCLNTLGSYRCVCSDENGKHYDEGSAACADTETDNNSLLSGILVPVLVVVAVLVLLVVVVVVAVKCCLKKRSKTRSEKMLMKNKDG</sequence>
<dbReference type="InParanoid" id="A0A665ULV0"/>
<dbReference type="SMART" id="SM00179">
    <property type="entry name" value="EGF_CA"/>
    <property type="match status" value="1"/>
</dbReference>
<dbReference type="Proteomes" id="UP000472264">
    <property type="component" value="Chromosome 22"/>
</dbReference>
<dbReference type="PANTHER" id="PTHR14789">
    <property type="entry name" value="CHONDROLECTIN VARIANT CHODLFDELTAE"/>
    <property type="match status" value="1"/>
</dbReference>
<keyword evidence="8" id="KW-1015">Disulfide bond</keyword>
<dbReference type="PANTHER" id="PTHR14789:SF8">
    <property type="entry name" value="C-TYPE LECTIN DOMAIN FAMILY 14 MEMBER A PRECURSOR-RELATED"/>
    <property type="match status" value="1"/>
</dbReference>
<reference evidence="11" key="3">
    <citation type="submission" date="2025-09" db="UniProtKB">
        <authorList>
            <consortium name="Ensembl"/>
        </authorList>
    </citation>
    <scope>IDENTIFICATION</scope>
</reference>
<accession>A0A665ULV0</accession>
<proteinExistence type="predicted"/>
<keyword evidence="4" id="KW-0732">Signal</keyword>
<dbReference type="InterPro" id="IPR001304">
    <property type="entry name" value="C-type_lectin-like"/>
</dbReference>
<evidence type="ECO:0000313" key="12">
    <source>
        <dbReference type="Proteomes" id="UP000472264"/>
    </source>
</evidence>
<dbReference type="Gene3D" id="3.10.100.10">
    <property type="entry name" value="Mannose-Binding Protein A, subunit A"/>
    <property type="match status" value="1"/>
</dbReference>
<evidence type="ECO:0000256" key="2">
    <source>
        <dbReference type="ARBA" id="ARBA00022553"/>
    </source>
</evidence>
<keyword evidence="5" id="KW-0430">Lectin</keyword>
<evidence type="ECO:0000256" key="5">
    <source>
        <dbReference type="ARBA" id="ARBA00022734"/>
    </source>
</evidence>
<keyword evidence="3 9" id="KW-0812">Transmembrane</keyword>
<dbReference type="InterPro" id="IPR016187">
    <property type="entry name" value="CTDL_fold"/>
</dbReference>
<dbReference type="InterPro" id="IPR016186">
    <property type="entry name" value="C-type_lectin-like/link_sf"/>
</dbReference>
<dbReference type="Ensembl" id="ENSENLT00000021048.1">
    <property type="protein sequence ID" value="ENSENLP00000020325.1"/>
    <property type="gene ID" value="ENSENLG00000009266.1"/>
</dbReference>
<keyword evidence="2" id="KW-0597">Phosphoprotein</keyword>
<comment type="subcellular location">
    <subcellularLocation>
        <location evidence="1">Membrane</location>
        <topology evidence="1">Single-pass type I membrane protein</topology>
    </subcellularLocation>
</comment>
<evidence type="ECO:0000256" key="1">
    <source>
        <dbReference type="ARBA" id="ARBA00004479"/>
    </source>
</evidence>
<dbReference type="OMA" id="GEPTVWR"/>
<dbReference type="SUPFAM" id="SSF57196">
    <property type="entry name" value="EGF/Laminin"/>
    <property type="match status" value="1"/>
</dbReference>
<dbReference type="PROSITE" id="PS50041">
    <property type="entry name" value="C_TYPE_LECTIN_2"/>
    <property type="match status" value="1"/>
</dbReference>
<protein>
    <recommendedName>
        <fullName evidence="10">C-type lectin domain-containing protein</fullName>
    </recommendedName>
</protein>
<dbReference type="GO" id="GO:0005509">
    <property type="term" value="F:calcium ion binding"/>
    <property type="evidence" value="ECO:0007669"/>
    <property type="project" value="InterPro"/>
</dbReference>
<keyword evidence="7 9" id="KW-0472">Membrane</keyword>
<name>A0A665ULV0_ECHNA</name>
<keyword evidence="6 9" id="KW-1133">Transmembrane helix</keyword>
<dbReference type="CDD" id="cd00054">
    <property type="entry name" value="EGF_CA"/>
    <property type="match status" value="1"/>
</dbReference>
<reference evidence="11" key="1">
    <citation type="submission" date="2021-04" db="EMBL/GenBank/DDBJ databases">
        <authorList>
            <consortium name="Wellcome Sanger Institute Data Sharing"/>
        </authorList>
    </citation>
    <scope>NUCLEOTIDE SEQUENCE [LARGE SCALE GENOMIC DNA]</scope>
</reference>
<dbReference type="InterPro" id="IPR051505">
    <property type="entry name" value="C-type_lectin_domain"/>
</dbReference>
<organism evidence="11 12">
    <name type="scientific">Echeneis naucrates</name>
    <name type="common">Live sharksucker</name>
    <dbReference type="NCBI Taxonomy" id="173247"/>
    <lineage>
        <taxon>Eukaryota</taxon>
        <taxon>Metazoa</taxon>
        <taxon>Chordata</taxon>
        <taxon>Craniata</taxon>
        <taxon>Vertebrata</taxon>
        <taxon>Euteleostomi</taxon>
        <taxon>Actinopterygii</taxon>
        <taxon>Neopterygii</taxon>
        <taxon>Teleostei</taxon>
        <taxon>Neoteleostei</taxon>
        <taxon>Acanthomorphata</taxon>
        <taxon>Carangaria</taxon>
        <taxon>Carangiformes</taxon>
        <taxon>Echeneidae</taxon>
        <taxon>Echeneis</taxon>
    </lineage>
</organism>
<dbReference type="InterPro" id="IPR018097">
    <property type="entry name" value="EGF_Ca-bd_CS"/>
</dbReference>
<dbReference type="GO" id="GO:0032502">
    <property type="term" value="P:developmental process"/>
    <property type="evidence" value="ECO:0007669"/>
    <property type="project" value="UniProtKB-ARBA"/>
</dbReference>
<reference evidence="11" key="2">
    <citation type="submission" date="2025-08" db="UniProtKB">
        <authorList>
            <consortium name="Ensembl"/>
        </authorList>
    </citation>
    <scope>IDENTIFICATION</scope>
</reference>
<dbReference type="GO" id="GO:0030246">
    <property type="term" value="F:carbohydrate binding"/>
    <property type="evidence" value="ECO:0007669"/>
    <property type="project" value="UniProtKB-KW"/>
</dbReference>
<dbReference type="InterPro" id="IPR001881">
    <property type="entry name" value="EGF-like_Ca-bd_dom"/>
</dbReference>